<dbReference type="EMBL" id="JAPDHV010000001">
    <property type="protein sequence ID" value="MCW3160004.1"/>
    <property type="molecule type" value="Genomic_DNA"/>
</dbReference>
<evidence type="ECO:0000313" key="4">
    <source>
        <dbReference type="Proteomes" id="UP001163719"/>
    </source>
</evidence>
<protein>
    <submittedName>
        <fullName evidence="3">APC family permease</fullName>
    </submittedName>
</protein>
<dbReference type="Pfam" id="PF19919">
    <property type="entry name" value="bpX3"/>
    <property type="match status" value="1"/>
</dbReference>
<keyword evidence="1" id="KW-1133">Transmembrane helix</keyword>
<keyword evidence="4" id="KW-1185">Reference proteome</keyword>
<dbReference type="InterPro" id="IPR045551">
    <property type="entry name" value="bpX3"/>
</dbReference>
<feature type="transmembrane region" description="Helical" evidence="1">
    <location>
        <begin position="535"/>
        <end position="552"/>
    </location>
</feature>
<evidence type="ECO:0000313" key="3">
    <source>
        <dbReference type="EMBL" id="MCW3160004.1"/>
    </source>
</evidence>
<accession>A0ABT3HJQ4</accession>
<keyword evidence="1" id="KW-0812">Transmembrane</keyword>
<sequence length="565" mass="65064">MELRIKPFPKNIYLKKGLLIKGASPLVWLQEMEFLRINLDEVQSFPIPSNEPNILYGCFLIFNEIAPSEIGKNIYFQCVEDKLFIPEYTICYPQILSEEFLSIDSKYLIMHPDFGLVRLDEEIDWLDIIQNPLEDNSKIRKASNGVKIPQNIETYTVEMDDEKILEALQQPKTEEEWMKNLPFDKKKVLEGNKKEIEKYLKYIEQHPDRIVDLGIPLDIMGNSRGDGFSKFKFGGDWLRNLFNRNNDSGKTNPWIVFLFLIAFSVGARLIIQKIKEKTDSPHNNTEIVNSSENIPVVKSKPSDPLMFESGVTEIDIKVDSLYKQKRNDLSRELIRTRHAYSANNEEVIKDHEARGGRTLEAVESDIAVTKNSMRKSKDSLKKIYSKIIEKKVEEKSETIQKKISDSIKNANNGKPADKGIVKSIWNKKQILMIDSLGRYYGTFEEPDLPVIHDSKPFNNADNFSGKKEISFGEILGLTLFMIASVGIYSFLVKRKFLDVGGENLPTGVKVLFMGILLGMLIYIFYPLIKMFGYNWFVWVIIIGVIFLLYRLFSSDKTILNSDKNE</sequence>
<keyword evidence="1" id="KW-0472">Membrane</keyword>
<organism evidence="3 4">
    <name type="scientific">Chryseobacterium oryctis</name>
    <dbReference type="NCBI Taxonomy" id="2952618"/>
    <lineage>
        <taxon>Bacteria</taxon>
        <taxon>Pseudomonadati</taxon>
        <taxon>Bacteroidota</taxon>
        <taxon>Flavobacteriia</taxon>
        <taxon>Flavobacteriales</taxon>
        <taxon>Weeksellaceae</taxon>
        <taxon>Chryseobacterium group</taxon>
        <taxon>Chryseobacterium</taxon>
    </lineage>
</organism>
<evidence type="ECO:0000256" key="1">
    <source>
        <dbReference type="SAM" id="Phobius"/>
    </source>
</evidence>
<feature type="transmembrane region" description="Helical" evidence="1">
    <location>
        <begin position="254"/>
        <end position="271"/>
    </location>
</feature>
<name>A0ABT3HJQ4_9FLAO</name>
<dbReference type="Proteomes" id="UP001163719">
    <property type="component" value="Unassembled WGS sequence"/>
</dbReference>
<evidence type="ECO:0000259" key="2">
    <source>
        <dbReference type="Pfam" id="PF19919"/>
    </source>
</evidence>
<feature type="domain" description="MoxR-vWA-beta-propeller ternary system" evidence="2">
    <location>
        <begin position="2"/>
        <end position="170"/>
    </location>
</feature>
<gene>
    <name evidence="3" type="ORF">OH806_01810</name>
</gene>
<reference evidence="3" key="1">
    <citation type="submission" date="2022-10" db="EMBL/GenBank/DDBJ databases">
        <title>Chryseobacterium babae sp. nov. isolated from the gut of the beetle Oryctes rhinoceros, and Chryseobacterium kimseyorum sp. nov., isolated from a stick insect rearing cage.</title>
        <authorList>
            <person name="Shelomi M."/>
            <person name="Han C.-J."/>
            <person name="Chen W.-M."/>
            <person name="Chen H.-K."/>
            <person name="Liaw S.-J."/>
            <person name="Muhle E."/>
            <person name="Clermont D."/>
        </authorList>
    </citation>
    <scope>NUCLEOTIDE SEQUENCE</scope>
    <source>
        <strain evidence="3">WLa1L2M3</strain>
    </source>
</reference>
<feature type="transmembrane region" description="Helical" evidence="1">
    <location>
        <begin position="474"/>
        <end position="491"/>
    </location>
</feature>
<proteinExistence type="predicted"/>
<comment type="caution">
    <text evidence="3">The sequence shown here is derived from an EMBL/GenBank/DDBJ whole genome shotgun (WGS) entry which is preliminary data.</text>
</comment>
<dbReference type="RefSeq" id="WP_264741973.1">
    <property type="nucleotide sequence ID" value="NZ_JAPDHV010000001.1"/>
</dbReference>
<feature type="transmembrane region" description="Helical" evidence="1">
    <location>
        <begin position="511"/>
        <end position="528"/>
    </location>
</feature>